<dbReference type="Pfam" id="PF13481">
    <property type="entry name" value="AAA_25"/>
    <property type="match status" value="1"/>
</dbReference>
<keyword evidence="5" id="KW-1185">Reference proteome</keyword>
<dbReference type="SUPFAM" id="SSF52540">
    <property type="entry name" value="P-loop containing nucleoside triphosphate hydrolases"/>
    <property type="match status" value="1"/>
</dbReference>
<gene>
    <name evidence="4" type="ORF">FOY51_15615</name>
</gene>
<keyword evidence="1" id="KW-0235">DNA replication</keyword>
<evidence type="ECO:0000313" key="4">
    <source>
        <dbReference type="EMBL" id="KAA0022079.1"/>
    </source>
</evidence>
<comment type="caution">
    <text evidence="4">The sequence shown here is derived from an EMBL/GenBank/DDBJ whole genome shotgun (WGS) entry which is preliminary data.</text>
</comment>
<dbReference type="GO" id="GO:0003677">
    <property type="term" value="F:DNA binding"/>
    <property type="evidence" value="ECO:0007669"/>
    <property type="project" value="UniProtKB-KW"/>
</dbReference>
<dbReference type="AlphaFoldDB" id="A0A5A7S9W9"/>
<accession>A0A5A7S9W9</accession>
<dbReference type="InterPro" id="IPR036185">
    <property type="entry name" value="DNA_heli_DnaB-like_N_sf"/>
</dbReference>
<keyword evidence="2" id="KW-0238">DNA-binding</keyword>
<dbReference type="GO" id="GO:0005524">
    <property type="term" value="F:ATP binding"/>
    <property type="evidence" value="ECO:0007669"/>
    <property type="project" value="InterPro"/>
</dbReference>
<dbReference type="Gene3D" id="3.40.50.300">
    <property type="entry name" value="P-loop containing nucleotide triphosphate hydrolases"/>
    <property type="match status" value="1"/>
</dbReference>
<evidence type="ECO:0000259" key="3">
    <source>
        <dbReference type="Pfam" id="PF00772"/>
    </source>
</evidence>
<dbReference type="SUPFAM" id="SSF48024">
    <property type="entry name" value="N-terminal domain of DnaB helicase"/>
    <property type="match status" value="1"/>
</dbReference>
<dbReference type="InterPro" id="IPR016136">
    <property type="entry name" value="DNA_helicase_N/primase_C"/>
</dbReference>
<dbReference type="GO" id="GO:0003678">
    <property type="term" value="F:DNA helicase activity"/>
    <property type="evidence" value="ECO:0007669"/>
    <property type="project" value="InterPro"/>
</dbReference>
<reference evidence="4 5" key="1">
    <citation type="submission" date="2019-07" db="EMBL/GenBank/DDBJ databases">
        <title>Rhodococcus cavernicolus sp. nov., isolated from a cave.</title>
        <authorList>
            <person name="Lee S.D."/>
        </authorList>
    </citation>
    <scope>NUCLEOTIDE SEQUENCE [LARGE SCALE GENOMIC DNA]</scope>
    <source>
        <strain evidence="4 5">C1-24</strain>
    </source>
</reference>
<evidence type="ECO:0000256" key="2">
    <source>
        <dbReference type="ARBA" id="ARBA00023125"/>
    </source>
</evidence>
<organism evidence="4 5">
    <name type="scientific">Antrihabitans cavernicola</name>
    <dbReference type="NCBI Taxonomy" id="2495913"/>
    <lineage>
        <taxon>Bacteria</taxon>
        <taxon>Bacillati</taxon>
        <taxon>Actinomycetota</taxon>
        <taxon>Actinomycetes</taxon>
        <taxon>Mycobacteriales</taxon>
        <taxon>Nocardiaceae</taxon>
        <taxon>Antrihabitans</taxon>
    </lineage>
</organism>
<dbReference type="Pfam" id="PF00772">
    <property type="entry name" value="DnaB"/>
    <property type="match status" value="1"/>
</dbReference>
<proteinExistence type="predicted"/>
<sequence>MWPDRDVCREALRSVEHDDWYKPAHADLAAVIRGMFRAGQTVDAMTAFGQCQAQGFAHIWDAPQLVTLMQTAITPEGARTHANRVRALSGMRKLAVGATRAVQALETGSADETGSVQFAIEALREKCDEAESVILSGNANPDLLGMGEFLAQPSTYDWLVPGLLERMDRVVITGAEGGGKSVLCTQIAACLAGGVHPFTGRVMGDGDKGVRVLVLDCENSPNQSRRRYRWVVERVKHVRKIFDHDPIDWSKQMAIDFRPGGIDLLGSRDRAWIEHSVQAFEPDLVVLGPLYKLHFEDPNAEAPARKVSGVLDGLRERYGFALLTEAHSGKGKTADNAGREVRTVAPVGSSMWLRWPEFGFGLRRAPDDPGEARASIVDVVPWRGAREERAWPNGLSQGSSEQLPWIPDADYYQKMHEEKYQFN</sequence>
<name>A0A5A7S9W9_9NOCA</name>
<dbReference type="Gene3D" id="1.10.860.10">
    <property type="entry name" value="DNAb Helicase, Chain A"/>
    <property type="match status" value="1"/>
</dbReference>
<dbReference type="GO" id="GO:0006260">
    <property type="term" value="P:DNA replication"/>
    <property type="evidence" value="ECO:0007669"/>
    <property type="project" value="UniProtKB-KW"/>
</dbReference>
<protein>
    <submittedName>
        <fullName evidence="4">AAA family ATPase</fullName>
    </submittedName>
</protein>
<evidence type="ECO:0000256" key="1">
    <source>
        <dbReference type="ARBA" id="ARBA00022705"/>
    </source>
</evidence>
<dbReference type="InterPro" id="IPR007693">
    <property type="entry name" value="DNA_helicase_DnaB-like_N"/>
</dbReference>
<evidence type="ECO:0000313" key="5">
    <source>
        <dbReference type="Proteomes" id="UP000322244"/>
    </source>
</evidence>
<feature type="domain" description="DNA helicase DnaB-like N-terminal" evidence="3">
    <location>
        <begin position="5"/>
        <end position="86"/>
    </location>
</feature>
<dbReference type="OrthoDB" id="4926055at2"/>
<dbReference type="InterPro" id="IPR027417">
    <property type="entry name" value="P-loop_NTPase"/>
</dbReference>
<dbReference type="EMBL" id="VLNY01000007">
    <property type="protein sequence ID" value="KAA0022079.1"/>
    <property type="molecule type" value="Genomic_DNA"/>
</dbReference>
<dbReference type="Proteomes" id="UP000322244">
    <property type="component" value="Unassembled WGS sequence"/>
</dbReference>